<accession>A0A261EVB8</accession>
<dbReference type="GO" id="GO:0016787">
    <property type="term" value="F:hydrolase activity"/>
    <property type="evidence" value="ECO:0007669"/>
    <property type="project" value="UniProtKB-KW"/>
</dbReference>
<evidence type="ECO:0000313" key="4">
    <source>
        <dbReference type="Proteomes" id="UP000216725"/>
    </source>
</evidence>
<keyword evidence="4" id="KW-1185">Reference proteome</keyword>
<dbReference type="RefSeq" id="WP_094661172.1">
    <property type="nucleotide sequence ID" value="NZ_MWWR01000013.1"/>
</dbReference>
<evidence type="ECO:0000259" key="2">
    <source>
        <dbReference type="Pfam" id="PF01863"/>
    </source>
</evidence>
<sequence>MTRSESQSPQPHRASPPTSIPASTPASTPATTTLVVGSETVLVTRKSIKNMYLRIRPDDGTITVSAPRRTTNAAIRDFVCAHESWIGSTRKRMTQLHRENEVAAFGHETDETLTPRELFRRKWTPERLQAARGYLQARVPEMIKRWGRVLGRTPTSVTYRAMTSRWGSCTPATGRMRLNLELAEMPEALIEYVVVHEMVHLWEPKHGAGFHNRMSAVMPDWRERARTLNSLWRYA</sequence>
<dbReference type="EMBL" id="MWWR01000013">
    <property type="protein sequence ID" value="OZG50793.1"/>
    <property type="molecule type" value="Genomic_DNA"/>
</dbReference>
<comment type="caution">
    <text evidence="3">The sequence shown here is derived from an EMBL/GenBank/DDBJ whole genome shotgun (WGS) entry which is preliminary data.</text>
</comment>
<dbReference type="PANTHER" id="PTHR30399">
    <property type="entry name" value="UNCHARACTERIZED PROTEIN YGJP"/>
    <property type="match status" value="1"/>
</dbReference>
<dbReference type="Gene3D" id="3.30.2010.10">
    <property type="entry name" value="Metalloproteases ('zincins'), catalytic domain"/>
    <property type="match status" value="1"/>
</dbReference>
<feature type="region of interest" description="Disordered" evidence="1">
    <location>
        <begin position="1"/>
        <end position="32"/>
    </location>
</feature>
<proteinExistence type="predicted"/>
<evidence type="ECO:0000256" key="1">
    <source>
        <dbReference type="SAM" id="MobiDB-lite"/>
    </source>
</evidence>
<feature type="domain" description="YgjP-like metallopeptidase" evidence="2">
    <location>
        <begin position="52"/>
        <end position="102"/>
    </location>
</feature>
<reference evidence="3 4" key="1">
    <citation type="journal article" date="2017" name="BMC Genomics">
        <title>Comparative genomic and phylogenomic analyses of the Bifidobacteriaceae family.</title>
        <authorList>
            <person name="Lugli G.A."/>
            <person name="Milani C."/>
            <person name="Turroni F."/>
            <person name="Duranti S."/>
            <person name="Mancabelli L."/>
            <person name="Mangifesta M."/>
            <person name="Ferrario C."/>
            <person name="Modesto M."/>
            <person name="Mattarelli P."/>
            <person name="Jiri K."/>
            <person name="van Sinderen D."/>
            <person name="Ventura M."/>
        </authorList>
    </citation>
    <scope>NUCLEOTIDE SEQUENCE [LARGE SCALE GENOMIC DNA]</scope>
    <source>
        <strain evidence="3 4">DSM 24742</strain>
    </source>
</reference>
<dbReference type="AlphaFoldDB" id="A0A261EVB8"/>
<feature type="domain" description="YgjP-like metallopeptidase" evidence="2">
    <location>
        <begin position="132"/>
        <end position="230"/>
    </location>
</feature>
<dbReference type="OrthoDB" id="9811177at2"/>
<protein>
    <submittedName>
        <fullName evidence="3">Metal-dependent hydrolase</fullName>
    </submittedName>
</protein>
<dbReference type="PANTHER" id="PTHR30399:SF1">
    <property type="entry name" value="UTP PYROPHOSPHATASE"/>
    <property type="match status" value="1"/>
</dbReference>
<organism evidence="3 4">
    <name type="scientific">Pseudoscardovia radai</name>
    <dbReference type="NCBI Taxonomy" id="987066"/>
    <lineage>
        <taxon>Bacteria</taxon>
        <taxon>Bacillati</taxon>
        <taxon>Actinomycetota</taxon>
        <taxon>Actinomycetes</taxon>
        <taxon>Bifidobacteriales</taxon>
        <taxon>Bifidobacteriaceae</taxon>
        <taxon>Pseudoscardovia</taxon>
    </lineage>
</organism>
<name>A0A261EVB8_9BIFI</name>
<keyword evidence="3" id="KW-0378">Hydrolase</keyword>
<dbReference type="InterPro" id="IPR002725">
    <property type="entry name" value="YgjP-like_metallopeptidase"/>
</dbReference>
<dbReference type="Proteomes" id="UP000216725">
    <property type="component" value="Unassembled WGS sequence"/>
</dbReference>
<feature type="compositionally biased region" description="Polar residues" evidence="1">
    <location>
        <begin position="1"/>
        <end position="10"/>
    </location>
</feature>
<dbReference type="InterPro" id="IPR053136">
    <property type="entry name" value="UTP_pyrophosphatase-like"/>
</dbReference>
<feature type="compositionally biased region" description="Low complexity" evidence="1">
    <location>
        <begin position="15"/>
        <end position="32"/>
    </location>
</feature>
<dbReference type="CDD" id="cd07344">
    <property type="entry name" value="M48_yhfN_like"/>
    <property type="match status" value="1"/>
</dbReference>
<dbReference type="Pfam" id="PF01863">
    <property type="entry name" value="YgjP-like"/>
    <property type="match status" value="2"/>
</dbReference>
<gene>
    <name evidence="3" type="ORF">PSRA_1360</name>
</gene>
<evidence type="ECO:0000313" key="3">
    <source>
        <dbReference type="EMBL" id="OZG50793.1"/>
    </source>
</evidence>